<feature type="transmembrane region" description="Helical" evidence="7">
    <location>
        <begin position="42"/>
        <end position="66"/>
    </location>
</feature>
<dbReference type="PANTHER" id="PTHR43663:SF2">
    <property type="entry name" value="CHROMATE TRANSPORT PROTEIN-RELATED"/>
    <property type="match status" value="1"/>
</dbReference>
<name>A0A073IU09_9BACT</name>
<dbReference type="GeneID" id="90982659"/>
<keyword evidence="4 7" id="KW-0812">Transmembrane</keyword>
<comment type="subcellular location">
    <subcellularLocation>
        <location evidence="1">Cell membrane</location>
        <topology evidence="1">Multi-pass membrane protein</topology>
    </subcellularLocation>
</comment>
<evidence type="ECO:0000256" key="5">
    <source>
        <dbReference type="ARBA" id="ARBA00022989"/>
    </source>
</evidence>
<dbReference type="GO" id="GO:0005886">
    <property type="term" value="C:plasma membrane"/>
    <property type="evidence" value="ECO:0007669"/>
    <property type="project" value="UniProtKB-SubCell"/>
</dbReference>
<dbReference type="InterPro" id="IPR052518">
    <property type="entry name" value="CHR_Transporter"/>
</dbReference>
<comment type="similarity">
    <text evidence="2">Belongs to the chromate ion transporter (CHR) (TC 2.A.51) family.</text>
</comment>
<dbReference type="OrthoDB" id="4272at2"/>
<proteinExistence type="inferred from homology"/>
<feature type="transmembrane region" description="Helical" evidence="7">
    <location>
        <begin position="105"/>
        <end position="126"/>
    </location>
</feature>
<dbReference type="PANTHER" id="PTHR43663">
    <property type="entry name" value="CHROMATE TRANSPORT PROTEIN-RELATED"/>
    <property type="match status" value="1"/>
</dbReference>
<evidence type="ECO:0000313" key="9">
    <source>
        <dbReference type="Proteomes" id="UP000027665"/>
    </source>
</evidence>
<evidence type="ECO:0008006" key="10">
    <source>
        <dbReference type="Google" id="ProtNLM"/>
    </source>
</evidence>
<evidence type="ECO:0000313" key="8">
    <source>
        <dbReference type="EMBL" id="KEJ93274.1"/>
    </source>
</evidence>
<evidence type="ECO:0000256" key="7">
    <source>
        <dbReference type="SAM" id="Phobius"/>
    </source>
</evidence>
<organism evidence="8 9">
    <name type="scientific">Synergistes jonesii</name>
    <dbReference type="NCBI Taxonomy" id="2754"/>
    <lineage>
        <taxon>Bacteria</taxon>
        <taxon>Thermotogati</taxon>
        <taxon>Synergistota</taxon>
        <taxon>Synergistia</taxon>
        <taxon>Synergistales</taxon>
        <taxon>Synergistaceae</taxon>
        <taxon>Synergistes</taxon>
    </lineage>
</organism>
<dbReference type="RefSeq" id="WP_051682548.1">
    <property type="nucleotide sequence ID" value="NZ_JMKI01000005.1"/>
</dbReference>
<reference evidence="8 9" key="1">
    <citation type="submission" date="2014-04" db="EMBL/GenBank/DDBJ databases">
        <title>Draft Genome Sequence of Synergistes jonesii.</title>
        <authorList>
            <person name="Coil D.A."/>
            <person name="Eisen J.A."/>
            <person name="Holland-Moritz H.E."/>
        </authorList>
    </citation>
    <scope>NUCLEOTIDE SEQUENCE [LARGE SCALE GENOMIC DNA]</scope>
    <source>
        <strain evidence="8 9">78-1</strain>
    </source>
</reference>
<keyword evidence="5 7" id="KW-1133">Transmembrane helix</keyword>
<feature type="transmembrane region" description="Helical" evidence="7">
    <location>
        <begin position="6"/>
        <end position="30"/>
    </location>
</feature>
<keyword evidence="3" id="KW-1003">Cell membrane</keyword>
<sequence>MSLLELFLFFFKISSVTFGGGIVILGIVQLEQEKRRDIDGEAFADMVSLAASVPGPIAVSIAWLMGRHYKGLAGSLAAVAGAILPPFLIILILSPYIIKYSNEPAVRGFFAGVLAGTGAIISVVIFDNVKGALWGKWWNLAPYLFVVSMIGVFHLHPLLVMAAVIALQYLRGRIYAG</sequence>
<evidence type="ECO:0000256" key="4">
    <source>
        <dbReference type="ARBA" id="ARBA00022692"/>
    </source>
</evidence>
<dbReference type="InterPro" id="IPR003370">
    <property type="entry name" value="Chromate_transpt"/>
</dbReference>
<evidence type="ECO:0000256" key="2">
    <source>
        <dbReference type="ARBA" id="ARBA00005262"/>
    </source>
</evidence>
<comment type="caution">
    <text evidence="8">The sequence shown here is derived from an EMBL/GenBank/DDBJ whole genome shotgun (WGS) entry which is preliminary data.</text>
</comment>
<evidence type="ECO:0000256" key="6">
    <source>
        <dbReference type="ARBA" id="ARBA00023136"/>
    </source>
</evidence>
<feature type="transmembrane region" description="Helical" evidence="7">
    <location>
        <begin position="72"/>
        <end position="93"/>
    </location>
</feature>
<keyword evidence="6 7" id="KW-0472">Membrane</keyword>
<gene>
    <name evidence="8" type="ORF">EH55_10440</name>
</gene>
<dbReference type="GO" id="GO:0015109">
    <property type="term" value="F:chromate transmembrane transporter activity"/>
    <property type="evidence" value="ECO:0007669"/>
    <property type="project" value="InterPro"/>
</dbReference>
<dbReference type="AlphaFoldDB" id="A0A073IU09"/>
<feature type="transmembrane region" description="Helical" evidence="7">
    <location>
        <begin position="146"/>
        <end position="170"/>
    </location>
</feature>
<protein>
    <recommendedName>
        <fullName evidence="10">Chromate transporter</fullName>
    </recommendedName>
</protein>
<accession>A0A073IU09</accession>
<evidence type="ECO:0000256" key="1">
    <source>
        <dbReference type="ARBA" id="ARBA00004651"/>
    </source>
</evidence>
<dbReference type="eggNOG" id="COG2059">
    <property type="taxonomic scope" value="Bacteria"/>
</dbReference>
<evidence type="ECO:0000256" key="3">
    <source>
        <dbReference type="ARBA" id="ARBA00022475"/>
    </source>
</evidence>
<dbReference type="Proteomes" id="UP000027665">
    <property type="component" value="Unassembled WGS sequence"/>
</dbReference>
<dbReference type="Pfam" id="PF02417">
    <property type="entry name" value="Chromate_transp"/>
    <property type="match status" value="1"/>
</dbReference>
<dbReference type="STRING" id="2754.EH55_10440"/>
<dbReference type="EMBL" id="JMKI01000005">
    <property type="protein sequence ID" value="KEJ93274.1"/>
    <property type="molecule type" value="Genomic_DNA"/>
</dbReference>
<keyword evidence="9" id="KW-1185">Reference proteome</keyword>